<feature type="compositionally biased region" description="Gly residues" evidence="1">
    <location>
        <begin position="105"/>
        <end position="119"/>
    </location>
</feature>
<reference evidence="2" key="1">
    <citation type="journal article" date="2022" name="bioRxiv">
        <title>Sequencing and chromosome-scale assembly of the giantPleurodeles waltlgenome.</title>
        <authorList>
            <person name="Brown T."/>
            <person name="Elewa A."/>
            <person name="Iarovenko S."/>
            <person name="Subramanian E."/>
            <person name="Araus A.J."/>
            <person name="Petzold A."/>
            <person name="Susuki M."/>
            <person name="Suzuki K.-i.T."/>
            <person name="Hayashi T."/>
            <person name="Toyoda A."/>
            <person name="Oliveira C."/>
            <person name="Osipova E."/>
            <person name="Leigh N.D."/>
            <person name="Simon A."/>
            <person name="Yun M.H."/>
        </authorList>
    </citation>
    <scope>NUCLEOTIDE SEQUENCE</scope>
    <source>
        <strain evidence="2">20211129_DDA</strain>
        <tissue evidence="2">Liver</tissue>
    </source>
</reference>
<dbReference type="AlphaFoldDB" id="A0AAV7UX92"/>
<protein>
    <submittedName>
        <fullName evidence="2">Uncharacterized protein</fullName>
    </submittedName>
</protein>
<evidence type="ECO:0000313" key="3">
    <source>
        <dbReference type="Proteomes" id="UP001066276"/>
    </source>
</evidence>
<dbReference type="Proteomes" id="UP001066276">
    <property type="component" value="Chromosome 2_2"/>
</dbReference>
<proteinExistence type="predicted"/>
<sequence>MPTRPRTGGGSGPMGVCARFLINQSALEGLIPPPRQCPVSAAGKPACAPAPLIFCCPVCAVFSGIRFLARSSAAGLRADCRDQTVEHLPRSAQPNPTSPGLQSRQGGGTAGTGASGVPQ</sequence>
<feature type="compositionally biased region" description="Polar residues" evidence="1">
    <location>
        <begin position="92"/>
        <end position="104"/>
    </location>
</feature>
<evidence type="ECO:0000256" key="1">
    <source>
        <dbReference type="SAM" id="MobiDB-lite"/>
    </source>
</evidence>
<name>A0AAV7UX92_PLEWA</name>
<keyword evidence="3" id="KW-1185">Reference proteome</keyword>
<gene>
    <name evidence="2" type="ORF">NDU88_002506</name>
</gene>
<organism evidence="2 3">
    <name type="scientific">Pleurodeles waltl</name>
    <name type="common">Iberian ribbed newt</name>
    <dbReference type="NCBI Taxonomy" id="8319"/>
    <lineage>
        <taxon>Eukaryota</taxon>
        <taxon>Metazoa</taxon>
        <taxon>Chordata</taxon>
        <taxon>Craniata</taxon>
        <taxon>Vertebrata</taxon>
        <taxon>Euteleostomi</taxon>
        <taxon>Amphibia</taxon>
        <taxon>Batrachia</taxon>
        <taxon>Caudata</taxon>
        <taxon>Salamandroidea</taxon>
        <taxon>Salamandridae</taxon>
        <taxon>Pleurodelinae</taxon>
        <taxon>Pleurodeles</taxon>
    </lineage>
</organism>
<feature type="region of interest" description="Disordered" evidence="1">
    <location>
        <begin position="85"/>
        <end position="119"/>
    </location>
</feature>
<comment type="caution">
    <text evidence="2">The sequence shown here is derived from an EMBL/GenBank/DDBJ whole genome shotgun (WGS) entry which is preliminary data.</text>
</comment>
<evidence type="ECO:0000313" key="2">
    <source>
        <dbReference type="EMBL" id="KAJ1193201.1"/>
    </source>
</evidence>
<dbReference type="EMBL" id="JANPWB010000004">
    <property type="protein sequence ID" value="KAJ1193201.1"/>
    <property type="molecule type" value="Genomic_DNA"/>
</dbReference>
<accession>A0AAV7UX92</accession>